<dbReference type="RefSeq" id="WP_345726564.1">
    <property type="nucleotide sequence ID" value="NZ_BAAAYN010000004.1"/>
</dbReference>
<reference evidence="3" key="1">
    <citation type="journal article" date="2019" name="Int. J. Syst. Evol. Microbiol.">
        <title>The Global Catalogue of Microorganisms (GCM) 10K type strain sequencing project: providing services to taxonomists for standard genome sequencing and annotation.</title>
        <authorList>
            <consortium name="The Broad Institute Genomics Platform"/>
            <consortium name="The Broad Institute Genome Sequencing Center for Infectious Disease"/>
            <person name="Wu L."/>
            <person name="Ma J."/>
        </authorList>
    </citation>
    <scope>NUCLEOTIDE SEQUENCE [LARGE SCALE GENOMIC DNA]</scope>
    <source>
        <strain evidence="3">JCM 9458</strain>
    </source>
</reference>
<dbReference type="Proteomes" id="UP001501676">
    <property type="component" value="Unassembled WGS sequence"/>
</dbReference>
<evidence type="ECO:0000259" key="1">
    <source>
        <dbReference type="Pfam" id="PF14028"/>
    </source>
</evidence>
<sequence length="357" mass="40023">MTLPAHAPSHPVSVAGDWQAIHIFYAANAQPLLVHCVRPLVRELTEDGLISGYFFINYWLEGPHVRLRLRPVSADATDEVRERSAAAIEAFLRRRPALYEMGGGFLSELYNTLFALEYPGGPPPDLVDADGQMLLRPNNSFSFRPYEPEYDKYGGPAGTALAEWHFQHSSDVVLNSMRSMNLHLRPILFGVSAQLMMVMAGCFLKDRAAVVAFLEKYLQFWHRAFAGTNFIGTGEYERQYGAMAAGVGRRFTHTLDALESGQTERLPMFLQGWAVHCRELSARVQDLASRGELVFGSWDGTGQERLTDPDAVAEKLLSPYLHMTNNRFHVTIRDEAYLAYLLGRSLSEPPARTDESP</sequence>
<dbReference type="Pfam" id="PF14028">
    <property type="entry name" value="Lant_dehydr_C"/>
    <property type="match status" value="1"/>
</dbReference>
<evidence type="ECO:0000313" key="2">
    <source>
        <dbReference type="EMBL" id="GAA3383178.1"/>
    </source>
</evidence>
<evidence type="ECO:0000313" key="3">
    <source>
        <dbReference type="Proteomes" id="UP001501676"/>
    </source>
</evidence>
<keyword evidence="3" id="KW-1185">Reference proteome</keyword>
<gene>
    <name evidence="2" type="ORF">GCM10020369_08070</name>
</gene>
<accession>A0ABP6SRJ0</accession>
<proteinExistence type="predicted"/>
<organism evidence="2 3">
    <name type="scientific">Cryptosporangium minutisporangium</name>
    <dbReference type="NCBI Taxonomy" id="113569"/>
    <lineage>
        <taxon>Bacteria</taxon>
        <taxon>Bacillati</taxon>
        <taxon>Actinomycetota</taxon>
        <taxon>Actinomycetes</taxon>
        <taxon>Cryptosporangiales</taxon>
        <taxon>Cryptosporangiaceae</taxon>
        <taxon>Cryptosporangium</taxon>
    </lineage>
</organism>
<feature type="domain" description="Thiopeptide-type bacteriocin biosynthesis" evidence="1">
    <location>
        <begin position="18"/>
        <end position="345"/>
    </location>
</feature>
<comment type="caution">
    <text evidence="2">The sequence shown here is derived from an EMBL/GenBank/DDBJ whole genome shotgun (WGS) entry which is preliminary data.</text>
</comment>
<dbReference type="InterPro" id="IPR023809">
    <property type="entry name" value="Thiopep_bacteriocin_synth_dom"/>
</dbReference>
<dbReference type="EMBL" id="BAAAYN010000004">
    <property type="protein sequence ID" value="GAA3383178.1"/>
    <property type="molecule type" value="Genomic_DNA"/>
</dbReference>
<protein>
    <submittedName>
        <fullName evidence="2">Thiopeptide-type bacteriocin biosynthesis protein</fullName>
    </submittedName>
</protein>
<name>A0ABP6SRJ0_9ACTN</name>